<dbReference type="InterPro" id="IPR036514">
    <property type="entry name" value="SGNH_hydro_sf"/>
</dbReference>
<gene>
    <name evidence="3" type="ORF">PEVE_00043118</name>
</gene>
<dbReference type="CDD" id="cd00229">
    <property type="entry name" value="SGNH_hydrolase"/>
    <property type="match status" value="1"/>
</dbReference>
<dbReference type="Proteomes" id="UP001159427">
    <property type="component" value="Unassembled WGS sequence"/>
</dbReference>
<dbReference type="EMBL" id="CALNXI010000087">
    <property type="protein sequence ID" value="CAH3018456.1"/>
    <property type="molecule type" value="Genomic_DNA"/>
</dbReference>
<evidence type="ECO:0000313" key="4">
    <source>
        <dbReference type="Proteomes" id="UP001159427"/>
    </source>
</evidence>
<evidence type="ECO:0000256" key="1">
    <source>
        <dbReference type="SAM" id="MobiDB-lite"/>
    </source>
</evidence>
<organism evidence="3 4">
    <name type="scientific">Porites evermanni</name>
    <dbReference type="NCBI Taxonomy" id="104178"/>
    <lineage>
        <taxon>Eukaryota</taxon>
        <taxon>Metazoa</taxon>
        <taxon>Cnidaria</taxon>
        <taxon>Anthozoa</taxon>
        <taxon>Hexacorallia</taxon>
        <taxon>Scleractinia</taxon>
        <taxon>Fungiina</taxon>
        <taxon>Poritidae</taxon>
        <taxon>Porites</taxon>
    </lineage>
</organism>
<keyword evidence="4" id="KW-1185">Reference proteome</keyword>
<dbReference type="SUPFAM" id="SSF52266">
    <property type="entry name" value="SGNH hydrolase"/>
    <property type="match status" value="1"/>
</dbReference>
<name>A0ABN8LSD4_9CNID</name>
<dbReference type="InterPro" id="IPR013830">
    <property type="entry name" value="SGNH_hydro"/>
</dbReference>
<sequence length="478" mass="51896">MAEPRVLILGHSFIRRLHELVRLPTNALREDFDITTPMNLRWHGVGGRTVAKVIRYDLEIVRQFSPDIVILQLGTNDISDRSIRSALTVGSQLEDLTKLLHEQFGVTVVCVCQTILRENAHLNVRIRTLTDYLRVVLQPLPFAFYWRHRGFWRTTQSFLLHDGVHLNQRGQFKLYRSLRGALIQSLKVMPPRSKRPRRSGPSASTVNSMATSTASTSSSLSTSTSNQQDGTMQVHVTALSSALSLAVQKAVQDALRPPPSVTTSTNAASTSTVVSAHVPTTASIVQDSVVQATQAIAGTSGGNIVSPNVQSMPTTPLFSSVAIPLGSAVSDKIKAKIWANEFVHLGAMLQTAVPQERFALGLSATGNGNKPQITLEPASAPRKLNSIQQWVTAFHTFMAIYCQNPPPIGTLGRKSSGSYGSKPLQLTCLFVPREVTFPPGESENHDKSLSLKEHALTLITGGSVPDVPLPTSAPDVEV</sequence>
<dbReference type="Gene3D" id="3.40.50.1110">
    <property type="entry name" value="SGNH hydrolase"/>
    <property type="match status" value="1"/>
</dbReference>
<evidence type="ECO:0000259" key="2">
    <source>
        <dbReference type="Pfam" id="PF13472"/>
    </source>
</evidence>
<reference evidence="3 4" key="1">
    <citation type="submission" date="2022-05" db="EMBL/GenBank/DDBJ databases">
        <authorList>
            <consortium name="Genoscope - CEA"/>
            <person name="William W."/>
        </authorList>
    </citation>
    <scope>NUCLEOTIDE SEQUENCE [LARGE SCALE GENOMIC DNA]</scope>
</reference>
<feature type="non-terminal residue" evidence="3">
    <location>
        <position position="478"/>
    </location>
</feature>
<protein>
    <recommendedName>
        <fullName evidence="2">SGNH hydrolase-type esterase domain-containing protein</fullName>
    </recommendedName>
</protein>
<evidence type="ECO:0000313" key="3">
    <source>
        <dbReference type="EMBL" id="CAH3018456.1"/>
    </source>
</evidence>
<accession>A0ABN8LSD4</accession>
<feature type="domain" description="SGNH hydrolase-type esterase" evidence="2">
    <location>
        <begin position="28"/>
        <end position="171"/>
    </location>
</feature>
<feature type="compositionally biased region" description="Low complexity" evidence="1">
    <location>
        <begin position="199"/>
        <end position="225"/>
    </location>
</feature>
<dbReference type="PANTHER" id="PTHR35558">
    <property type="entry name" value="SGNH_HYDRO DOMAIN-CONTAINING PROTEIN"/>
    <property type="match status" value="1"/>
</dbReference>
<comment type="caution">
    <text evidence="3">The sequence shown here is derived from an EMBL/GenBank/DDBJ whole genome shotgun (WGS) entry which is preliminary data.</text>
</comment>
<dbReference type="Pfam" id="PF13472">
    <property type="entry name" value="Lipase_GDSL_2"/>
    <property type="match status" value="1"/>
</dbReference>
<feature type="region of interest" description="Disordered" evidence="1">
    <location>
        <begin position="186"/>
        <end position="229"/>
    </location>
</feature>
<dbReference type="PANTHER" id="PTHR35558:SF1">
    <property type="entry name" value="ENDONUCLEASE_EXONUCLEASE_PHOSPHATASE DOMAIN-CONTAINING PROTEIN"/>
    <property type="match status" value="1"/>
</dbReference>
<proteinExistence type="predicted"/>